<dbReference type="Proteomes" id="UP001652623">
    <property type="component" value="Chromosome 12"/>
</dbReference>
<dbReference type="KEGG" id="zju:107428322"/>
<proteinExistence type="predicted"/>
<dbReference type="InParanoid" id="A0A6P4B6Q1"/>
<dbReference type="RefSeq" id="XP_015894331.1">
    <property type="nucleotide sequence ID" value="XM_016038845.4"/>
</dbReference>
<keyword evidence="4" id="KW-0732">Signal</keyword>
<evidence type="ECO:0000256" key="4">
    <source>
        <dbReference type="SAM" id="SignalP"/>
    </source>
</evidence>
<dbReference type="GeneID" id="107428322"/>
<feature type="transmembrane region" description="Helical" evidence="3">
    <location>
        <begin position="92"/>
        <end position="111"/>
    </location>
</feature>
<gene>
    <name evidence="7" type="primary">LOC107428322</name>
</gene>
<evidence type="ECO:0000259" key="5">
    <source>
        <dbReference type="Pfam" id="PF07889"/>
    </source>
</evidence>
<evidence type="ECO:0000256" key="3">
    <source>
        <dbReference type="SAM" id="Phobius"/>
    </source>
</evidence>
<keyword evidence="3" id="KW-0472">Membrane</keyword>
<dbReference type="Pfam" id="PF07889">
    <property type="entry name" value="DUF1664"/>
    <property type="match status" value="1"/>
</dbReference>
<keyword evidence="3" id="KW-0812">Transmembrane</keyword>
<keyword evidence="1" id="KW-0175">Coiled coil</keyword>
<name>A0A6P4B6Q1_ZIZJJ</name>
<dbReference type="FunCoup" id="A0A6P4B6Q1">
    <property type="interactions" value="2353"/>
</dbReference>
<dbReference type="PANTHER" id="PTHR47289">
    <property type="entry name" value="TRANSCRIPTION FACTOR, PUTATIVE (DUF1664)-RELATED"/>
    <property type="match status" value="1"/>
</dbReference>
<feature type="domain" description="DUF1664" evidence="5">
    <location>
        <begin position="92"/>
        <end position="212"/>
    </location>
</feature>
<dbReference type="AlphaFoldDB" id="A0A6P4B6Q1"/>
<accession>A0A6P4B6Q1</accession>
<keyword evidence="3" id="KW-1133">Transmembrane helix</keyword>
<keyword evidence="6" id="KW-1185">Reference proteome</keyword>
<feature type="region of interest" description="Disordered" evidence="2">
    <location>
        <begin position="233"/>
        <end position="277"/>
    </location>
</feature>
<dbReference type="PANTHER" id="PTHR47289:SF2">
    <property type="entry name" value="TRANSCRIPTION FACTOR, PUTATIVE (DUF1664)-RELATED"/>
    <property type="match status" value="1"/>
</dbReference>
<feature type="coiled-coil region" evidence="1">
    <location>
        <begin position="156"/>
        <end position="211"/>
    </location>
</feature>
<feature type="chain" id="PRO_5028028336" evidence="4">
    <location>
        <begin position="23"/>
        <end position="346"/>
    </location>
</feature>
<dbReference type="InterPro" id="IPR012458">
    <property type="entry name" value="DUF1664"/>
</dbReference>
<feature type="signal peptide" evidence="4">
    <location>
        <begin position="1"/>
        <end position="22"/>
    </location>
</feature>
<evidence type="ECO:0000256" key="2">
    <source>
        <dbReference type="SAM" id="MobiDB-lite"/>
    </source>
</evidence>
<protein>
    <submittedName>
        <fullName evidence="7">Uncharacterized protein LOC107428322 isoform X1</fullName>
    </submittedName>
</protein>
<organism evidence="6 7">
    <name type="scientific">Ziziphus jujuba</name>
    <name type="common">Chinese jujube</name>
    <name type="synonym">Ziziphus sativa</name>
    <dbReference type="NCBI Taxonomy" id="326968"/>
    <lineage>
        <taxon>Eukaryota</taxon>
        <taxon>Viridiplantae</taxon>
        <taxon>Streptophyta</taxon>
        <taxon>Embryophyta</taxon>
        <taxon>Tracheophyta</taxon>
        <taxon>Spermatophyta</taxon>
        <taxon>Magnoliopsida</taxon>
        <taxon>eudicotyledons</taxon>
        <taxon>Gunneridae</taxon>
        <taxon>Pentapetalae</taxon>
        <taxon>rosids</taxon>
        <taxon>fabids</taxon>
        <taxon>Rosales</taxon>
        <taxon>Rhamnaceae</taxon>
        <taxon>Paliureae</taxon>
        <taxon>Ziziphus</taxon>
    </lineage>
</organism>
<evidence type="ECO:0000313" key="6">
    <source>
        <dbReference type="Proteomes" id="UP001652623"/>
    </source>
</evidence>
<reference evidence="7" key="1">
    <citation type="submission" date="2025-08" db="UniProtKB">
        <authorList>
            <consortium name="RefSeq"/>
        </authorList>
    </citation>
    <scope>IDENTIFICATION</scope>
    <source>
        <tissue evidence="7">Seedling</tissue>
    </source>
</reference>
<evidence type="ECO:0000256" key="1">
    <source>
        <dbReference type="SAM" id="Coils"/>
    </source>
</evidence>
<sequence length="346" mass="37210">MALPIGKLTILVGAGILGSVLAKEGGISDFVSGAFKFAFKQLKKQDDSSPSVSKPRNDSLMAQVNSLRQELQILASNRSITIVNSSRTASGATKYGVIIVVVVVGYGYVWWKGWKLPDMMFATRRSLSDACTSVSKQLERVYSSISATNRRLSSQIDGVEHSLDESLENANKTKQEVSELLGRTGAIGIDVRSVHETVQNLKNKIDTIEEKQDWTTLGVMELCYFAQRSENSRTTEQIKVESSSPRPALDLPPKSPSRTGSLPPISRPLPLPDSSGSYQEVNGISEVIGALTGGDGSNGIATPEVTKSGSSSSSRFGLGSGFTASFLTRTRSATNAWLQQTRSANQ</sequence>
<evidence type="ECO:0000313" key="7">
    <source>
        <dbReference type="RefSeq" id="XP_015894331.1"/>
    </source>
</evidence>